<dbReference type="EMBL" id="CP029822">
    <property type="protein sequence ID" value="AZS51946.1"/>
    <property type="molecule type" value="Genomic_DNA"/>
</dbReference>
<sequence length="138" mass="15827">MNDLIMLKNLLTPLLICLLLSACVTKSPVVVTNNNFQTLCSPLSLKKDETLVVKLPSSQFSGYKWKLEKEEENILQLLKNDTQHDEDSKSRIHREETVWEYKAIKPGKTTLAFTYQLAWDTDVQKSQRVECPVTVSNE</sequence>
<keyword evidence="3" id="KW-0732">Signal</keyword>
<evidence type="ECO:0000256" key="1">
    <source>
        <dbReference type="ARBA" id="ARBA00022690"/>
    </source>
</evidence>
<dbReference type="KEGG" id="emo:DM558_14735"/>
<dbReference type="GO" id="GO:0004869">
    <property type="term" value="F:cysteine-type endopeptidase inhibitor activity"/>
    <property type="evidence" value="ECO:0007669"/>
    <property type="project" value="UniProtKB-KW"/>
</dbReference>
<proteinExistence type="predicted"/>
<evidence type="ECO:0000256" key="3">
    <source>
        <dbReference type="SAM" id="SignalP"/>
    </source>
</evidence>
<dbReference type="InterPro" id="IPR036331">
    <property type="entry name" value="Chagasin-like_sf"/>
</dbReference>
<dbReference type="InterPro" id="IPR018990">
    <property type="entry name" value="Prot_inh_I42_chagasin"/>
</dbReference>
<feature type="signal peptide" evidence="3">
    <location>
        <begin position="1"/>
        <end position="22"/>
    </location>
</feature>
<evidence type="ECO:0000259" key="4">
    <source>
        <dbReference type="Pfam" id="PF09394"/>
    </source>
</evidence>
<evidence type="ECO:0000313" key="5">
    <source>
        <dbReference type="EMBL" id="AZS51946.1"/>
    </source>
</evidence>
<evidence type="ECO:0000256" key="2">
    <source>
        <dbReference type="ARBA" id="ARBA00022704"/>
    </source>
</evidence>
<dbReference type="Proteomes" id="UP000273143">
    <property type="component" value="Chromosome"/>
</dbReference>
<keyword evidence="1" id="KW-0646">Protease inhibitor</keyword>
<feature type="domain" description="Proteinase inhibitor I42 chagasin" evidence="4">
    <location>
        <begin position="45"/>
        <end position="131"/>
    </location>
</feature>
<keyword evidence="6" id="KW-1185">Reference proteome</keyword>
<protein>
    <recommendedName>
        <fullName evidence="4">Proteinase inhibitor I42 chagasin domain-containing protein</fullName>
    </recommendedName>
</protein>
<dbReference type="Gene3D" id="2.60.40.2020">
    <property type="match status" value="1"/>
</dbReference>
<dbReference type="Pfam" id="PF09394">
    <property type="entry name" value="Inhibitor_I42"/>
    <property type="match status" value="1"/>
</dbReference>
<accession>A0A3Q9JKZ9</accession>
<name>A0A3Q9JKZ9_9GAMM</name>
<reference evidence="6" key="1">
    <citation type="submission" date="2018-06" db="EMBL/GenBank/DDBJ databases">
        <title>Complete genome of Pseudomonas insecticola strain QZS01.</title>
        <authorList>
            <person name="Wang J."/>
            <person name="Su Q."/>
        </authorList>
    </citation>
    <scope>NUCLEOTIDE SEQUENCE [LARGE SCALE GENOMIC DNA]</scope>
    <source>
        <strain evidence="6">QZS01</strain>
    </source>
</reference>
<dbReference type="SUPFAM" id="SSF141066">
    <property type="entry name" value="ICP-like"/>
    <property type="match status" value="1"/>
</dbReference>
<evidence type="ECO:0000313" key="6">
    <source>
        <dbReference type="Proteomes" id="UP000273143"/>
    </source>
</evidence>
<feature type="chain" id="PRO_5018742374" description="Proteinase inhibitor I42 chagasin domain-containing protein" evidence="3">
    <location>
        <begin position="23"/>
        <end position="138"/>
    </location>
</feature>
<dbReference type="AlphaFoldDB" id="A0A3Q9JKZ9"/>
<keyword evidence="2" id="KW-0789">Thiol protease inhibitor</keyword>
<gene>
    <name evidence="5" type="ORF">DM558_14735</name>
</gene>
<organism evidence="5 6">
    <name type="scientific">Entomomonas moraniae</name>
    <dbReference type="NCBI Taxonomy" id="2213226"/>
    <lineage>
        <taxon>Bacteria</taxon>
        <taxon>Pseudomonadati</taxon>
        <taxon>Pseudomonadota</taxon>
        <taxon>Gammaproteobacteria</taxon>
        <taxon>Pseudomonadales</taxon>
        <taxon>Pseudomonadaceae</taxon>
        <taxon>Entomomonas</taxon>
    </lineage>
</organism>